<dbReference type="PANTHER" id="PTHR45962:SF1">
    <property type="entry name" value="N-FATTY-ACYL-AMINO ACID SYNTHASE_HYDROLASE PM20D1"/>
    <property type="match status" value="1"/>
</dbReference>
<sequence>MWKKLIALVCVLILGLAGILAINTIRYSAAPEPLAAVELPDVDGERIALQLSKAVQFKTISFEQTAQSERPADFQNFVDFLDAEFPNVQAATEKTMIGELTPLYMWPGSDRSLKPVLLTAHYDVVPVANASPDNWDYPPFAGTIADGQVWGRGTLDDKGALIAMMHAAERLIGQGFVPERTIYFSFGHDEEISGKHGAGGVVKYFEQQGISLAWTLDEGSMVLQDVIPGLSQDVASINVAEKGYATVDIIATAAGGHSSLPPRETAVGTLAKAITGLQAAPMPGGLTDTSKDFFDGIGPHFPLVQRVLFANQWLFGGVLESVLSKSAATDAMLRTTIAPTMLSGSSKENVLPQEAVATVNFRLHPRDTIEGVLEHVHDHVDHTGVEVSLRENSAAEASGVSRSDNAAYQLLSQTFSQVFDNVIVVPGLTIAATDSRHYSKIADDSYRINPFVLRGEDIPQIHGANERLSIKNMVLAVQFYTLLMQNSGA</sequence>
<keyword evidence="5" id="KW-0862">Zinc</keyword>
<dbReference type="InterPro" id="IPR047177">
    <property type="entry name" value="Pept_M20A"/>
</dbReference>
<dbReference type="OrthoDB" id="9809784at2"/>
<keyword evidence="8" id="KW-1185">Reference proteome</keyword>
<gene>
    <name evidence="7" type="ORF">FAP39_12990</name>
</gene>
<comment type="similarity">
    <text evidence="1">Belongs to the peptidase M20A family.</text>
</comment>
<dbReference type="AlphaFoldDB" id="A0A4V6F163"/>
<evidence type="ECO:0000256" key="2">
    <source>
        <dbReference type="ARBA" id="ARBA00022670"/>
    </source>
</evidence>
<dbReference type="SUPFAM" id="SSF53187">
    <property type="entry name" value="Zn-dependent exopeptidases"/>
    <property type="match status" value="1"/>
</dbReference>
<dbReference type="Gene3D" id="3.40.630.10">
    <property type="entry name" value="Zn peptidases"/>
    <property type="match status" value="1"/>
</dbReference>
<accession>A0A4V6F163</accession>
<reference evidence="7 8" key="1">
    <citation type="submission" date="2019-04" db="EMBL/GenBank/DDBJ databases">
        <title>Genome sequence of Pelagicola litoralis CL-ES2.</title>
        <authorList>
            <person name="Cao J."/>
        </authorList>
    </citation>
    <scope>NUCLEOTIDE SEQUENCE [LARGE SCALE GENOMIC DNA]</scope>
    <source>
        <strain evidence="7 8">CL-ES2</strain>
    </source>
</reference>
<feature type="domain" description="Peptidase M20 dimerisation" evidence="6">
    <location>
        <begin position="239"/>
        <end position="385"/>
    </location>
</feature>
<protein>
    <submittedName>
        <fullName evidence="7">M20/M25/M40 family metallo-hydrolase</fullName>
    </submittedName>
</protein>
<evidence type="ECO:0000256" key="3">
    <source>
        <dbReference type="ARBA" id="ARBA00022723"/>
    </source>
</evidence>
<dbReference type="Pfam" id="PF07687">
    <property type="entry name" value="M20_dimer"/>
    <property type="match status" value="1"/>
</dbReference>
<keyword evidence="3" id="KW-0479">Metal-binding</keyword>
<evidence type="ECO:0000256" key="4">
    <source>
        <dbReference type="ARBA" id="ARBA00022801"/>
    </source>
</evidence>
<dbReference type="Proteomes" id="UP000306575">
    <property type="component" value="Unassembled WGS sequence"/>
</dbReference>
<evidence type="ECO:0000313" key="8">
    <source>
        <dbReference type="Proteomes" id="UP000306575"/>
    </source>
</evidence>
<dbReference type="InterPro" id="IPR036264">
    <property type="entry name" value="Bact_exopeptidase_dim_dom"/>
</dbReference>
<keyword evidence="2" id="KW-0645">Protease</keyword>
<dbReference type="Gene3D" id="1.10.150.900">
    <property type="match status" value="1"/>
</dbReference>
<dbReference type="Pfam" id="PF01546">
    <property type="entry name" value="Peptidase_M20"/>
    <property type="match status" value="1"/>
</dbReference>
<dbReference type="GO" id="GO:0046872">
    <property type="term" value="F:metal ion binding"/>
    <property type="evidence" value="ECO:0007669"/>
    <property type="project" value="UniProtKB-KW"/>
</dbReference>
<dbReference type="Gene3D" id="3.30.70.360">
    <property type="match status" value="1"/>
</dbReference>
<dbReference type="SUPFAM" id="SSF55031">
    <property type="entry name" value="Bacterial exopeptidase dimerisation domain"/>
    <property type="match status" value="1"/>
</dbReference>
<dbReference type="RefSeq" id="WP_138016830.1">
    <property type="nucleotide sequence ID" value="NZ_SULI01000017.1"/>
</dbReference>
<dbReference type="InterPro" id="IPR011650">
    <property type="entry name" value="Peptidase_M20_dimer"/>
</dbReference>
<evidence type="ECO:0000259" key="6">
    <source>
        <dbReference type="Pfam" id="PF07687"/>
    </source>
</evidence>
<dbReference type="InterPro" id="IPR002933">
    <property type="entry name" value="Peptidase_M20"/>
</dbReference>
<evidence type="ECO:0000313" key="7">
    <source>
        <dbReference type="EMBL" id="TKZ18101.1"/>
    </source>
</evidence>
<name>A0A4V6F163_9RHOB</name>
<comment type="caution">
    <text evidence="7">The sequence shown here is derived from an EMBL/GenBank/DDBJ whole genome shotgun (WGS) entry which is preliminary data.</text>
</comment>
<evidence type="ECO:0000256" key="5">
    <source>
        <dbReference type="ARBA" id="ARBA00022833"/>
    </source>
</evidence>
<dbReference type="PROSITE" id="PS00758">
    <property type="entry name" value="ARGE_DAPE_CPG2_1"/>
    <property type="match status" value="1"/>
</dbReference>
<evidence type="ECO:0000256" key="1">
    <source>
        <dbReference type="ARBA" id="ARBA00006247"/>
    </source>
</evidence>
<dbReference type="FunFam" id="3.40.630.10:FF:000027">
    <property type="entry name" value="N-fatty-acyl-amino acid synthase/hydrolase PM20D1"/>
    <property type="match status" value="1"/>
</dbReference>
<keyword evidence="4 7" id="KW-0378">Hydrolase</keyword>
<dbReference type="EMBL" id="SULI01000017">
    <property type="protein sequence ID" value="TKZ18101.1"/>
    <property type="molecule type" value="Genomic_DNA"/>
</dbReference>
<dbReference type="InterPro" id="IPR001261">
    <property type="entry name" value="ArgE/DapE_CS"/>
</dbReference>
<dbReference type="PANTHER" id="PTHR45962">
    <property type="entry name" value="N-FATTY-ACYL-AMINO ACID SYNTHASE/HYDROLASE PM20D1"/>
    <property type="match status" value="1"/>
</dbReference>
<dbReference type="GO" id="GO:0006508">
    <property type="term" value="P:proteolysis"/>
    <property type="evidence" value="ECO:0007669"/>
    <property type="project" value="UniProtKB-KW"/>
</dbReference>
<organism evidence="7 8">
    <name type="scientific">Shimia litoralis</name>
    <dbReference type="NCBI Taxonomy" id="420403"/>
    <lineage>
        <taxon>Bacteria</taxon>
        <taxon>Pseudomonadati</taxon>
        <taxon>Pseudomonadota</taxon>
        <taxon>Alphaproteobacteria</taxon>
        <taxon>Rhodobacterales</taxon>
        <taxon>Roseobacteraceae</taxon>
    </lineage>
</organism>
<dbReference type="GO" id="GO:0008233">
    <property type="term" value="F:peptidase activity"/>
    <property type="evidence" value="ECO:0007669"/>
    <property type="project" value="UniProtKB-KW"/>
</dbReference>
<proteinExistence type="inferred from homology"/>